<evidence type="ECO:0000256" key="3">
    <source>
        <dbReference type="ARBA" id="ARBA00022763"/>
    </source>
</evidence>
<keyword evidence="8" id="KW-1185">Reference proteome</keyword>
<dbReference type="Pfam" id="PF03852">
    <property type="entry name" value="Vsr"/>
    <property type="match status" value="1"/>
</dbReference>
<evidence type="ECO:0000256" key="4">
    <source>
        <dbReference type="ARBA" id="ARBA00022801"/>
    </source>
</evidence>
<evidence type="ECO:0000256" key="6">
    <source>
        <dbReference type="PIRNR" id="PIRNR018267"/>
    </source>
</evidence>
<accession>A0A7Y7LYE4</accession>
<comment type="caution">
    <text evidence="7">The sequence shown here is derived from an EMBL/GenBank/DDBJ whole genome shotgun (WGS) entry which is preliminary data.</text>
</comment>
<keyword evidence="4 6" id="KW-0378">Hydrolase</keyword>
<dbReference type="CDD" id="cd00221">
    <property type="entry name" value="Vsr"/>
    <property type="match status" value="1"/>
</dbReference>
<evidence type="ECO:0000256" key="2">
    <source>
        <dbReference type="ARBA" id="ARBA00022759"/>
    </source>
</evidence>
<dbReference type="EMBL" id="JAAMFM010000001">
    <property type="protein sequence ID" value="NVM93638.1"/>
    <property type="molecule type" value="Genomic_DNA"/>
</dbReference>
<evidence type="ECO:0000313" key="7">
    <source>
        <dbReference type="EMBL" id="NVM93638.1"/>
    </source>
</evidence>
<dbReference type="GO" id="GO:0016787">
    <property type="term" value="F:hydrolase activity"/>
    <property type="evidence" value="ECO:0007669"/>
    <property type="project" value="UniProtKB-KW"/>
</dbReference>
<dbReference type="EC" id="3.1.-.-" evidence="6"/>
<dbReference type="GO" id="GO:0006298">
    <property type="term" value="P:mismatch repair"/>
    <property type="evidence" value="ECO:0007669"/>
    <property type="project" value="UniProtKB-UniRule"/>
</dbReference>
<organism evidence="7 8">
    <name type="scientific">Arthrobacter wenxiniae</name>
    <dbReference type="NCBI Taxonomy" id="2713570"/>
    <lineage>
        <taxon>Bacteria</taxon>
        <taxon>Bacillati</taxon>
        <taxon>Actinomycetota</taxon>
        <taxon>Actinomycetes</taxon>
        <taxon>Micrococcales</taxon>
        <taxon>Micrococcaceae</taxon>
        <taxon>Arthrobacter</taxon>
    </lineage>
</organism>
<protein>
    <recommendedName>
        <fullName evidence="6">Very short patch repair endonuclease</fullName>
        <ecNumber evidence="6">3.1.-.-</ecNumber>
    </recommendedName>
</protein>
<comment type="similarity">
    <text evidence="6">Belongs to the vsr family.</text>
</comment>
<dbReference type="PIRSF" id="PIRSF018267">
    <property type="entry name" value="VSR_endonuc"/>
    <property type="match status" value="1"/>
</dbReference>
<evidence type="ECO:0000256" key="5">
    <source>
        <dbReference type="ARBA" id="ARBA00023204"/>
    </source>
</evidence>
<comment type="function">
    <text evidence="6">May nick specific sequences that contain T:G mispairs resulting from m5C-deamination.</text>
</comment>
<dbReference type="InterPro" id="IPR011335">
    <property type="entry name" value="Restrct_endonuc-II-like"/>
</dbReference>
<reference evidence="7 8" key="1">
    <citation type="submission" date="2020-02" db="EMBL/GenBank/DDBJ databases">
        <title>Genome sequence of strain AETb3-4.</title>
        <authorList>
            <person name="Gao J."/>
            <person name="Zhang X."/>
        </authorList>
    </citation>
    <scope>NUCLEOTIDE SEQUENCE [LARGE SCALE GENOMIC DNA]</scope>
    <source>
        <strain evidence="7 8">AETb3-4</strain>
    </source>
</reference>
<gene>
    <name evidence="7" type="primary">vsr</name>
    <name evidence="7" type="ORF">G6034_01705</name>
</gene>
<dbReference type="Proteomes" id="UP000543556">
    <property type="component" value="Unassembled WGS sequence"/>
</dbReference>
<proteinExistence type="inferred from homology"/>
<keyword evidence="3 6" id="KW-0227">DNA damage</keyword>
<dbReference type="AlphaFoldDB" id="A0A7Y7LYE4"/>
<dbReference type="Gene3D" id="3.40.960.10">
    <property type="entry name" value="VSR Endonuclease"/>
    <property type="match status" value="1"/>
</dbReference>
<keyword evidence="5 6" id="KW-0234">DNA repair</keyword>
<dbReference type="NCBIfam" id="TIGR00632">
    <property type="entry name" value="vsr"/>
    <property type="match status" value="1"/>
</dbReference>
<dbReference type="GO" id="GO:0004519">
    <property type="term" value="F:endonuclease activity"/>
    <property type="evidence" value="ECO:0007669"/>
    <property type="project" value="UniProtKB-KW"/>
</dbReference>
<evidence type="ECO:0000313" key="8">
    <source>
        <dbReference type="Proteomes" id="UP000543556"/>
    </source>
</evidence>
<dbReference type="RefSeq" id="WP_176633349.1">
    <property type="nucleotide sequence ID" value="NZ_JAAMFM010000001.1"/>
</dbReference>
<name>A0A7Y7LYE4_9MICC</name>
<evidence type="ECO:0000256" key="1">
    <source>
        <dbReference type="ARBA" id="ARBA00022722"/>
    </source>
</evidence>
<keyword evidence="1 6" id="KW-0540">Nuclease</keyword>
<dbReference type="InterPro" id="IPR004603">
    <property type="entry name" value="DNA_mismatch_endonuc_vsr"/>
</dbReference>
<keyword evidence="2 6" id="KW-0255">Endonuclease</keyword>
<sequence length="158" mass="18254">MVDSLTRDQRHRVMANIKGKDTKPEMLVRRLLFAHGYRYRLHAAGLPGTPDLVFRGRRKAIFVNGCFWHSHSCPNGTRRPQTNPEFWQAKRDRTVERDAQALALLHELGWGTITVWECELKALDQVSAALFGFLGPPRLERSRRPEVSQFGYQKPFDP</sequence>
<dbReference type="SUPFAM" id="SSF52980">
    <property type="entry name" value="Restriction endonuclease-like"/>
    <property type="match status" value="1"/>
</dbReference>